<dbReference type="Proteomes" id="UP001239462">
    <property type="component" value="Unassembled WGS sequence"/>
</dbReference>
<dbReference type="PRINTS" id="PR00344">
    <property type="entry name" value="BCTRLSENSOR"/>
</dbReference>
<dbReference type="InterPro" id="IPR003660">
    <property type="entry name" value="HAMP_dom"/>
</dbReference>
<dbReference type="PROSITE" id="PS50109">
    <property type="entry name" value="HIS_KIN"/>
    <property type="match status" value="1"/>
</dbReference>
<proteinExistence type="predicted"/>
<protein>
    <recommendedName>
        <fullName evidence="3">histidine kinase</fullName>
        <ecNumber evidence="3">2.7.13.3</ecNumber>
    </recommendedName>
</protein>
<evidence type="ECO:0000256" key="2">
    <source>
        <dbReference type="ARBA" id="ARBA00004370"/>
    </source>
</evidence>
<dbReference type="EMBL" id="JASZZN010000002">
    <property type="protein sequence ID" value="MDM4014496.1"/>
    <property type="molecule type" value="Genomic_DNA"/>
</dbReference>
<sequence length="578" mass="64617">MIAVLCLLSIAIGALVLSSWSQMSRDRLLAIEIGDLNKDFDYASGLVRWSEGLHRSYFDFDDLVSSTAKPGNEPHLIPRRPISEEIADAMTNVDFNFEQLHRALDTYRTEISRYADSGSQSSVPFNRAAQAKQLALTRDQLDHAHRDWQSLKGVERDSFFMSYYSADLSEKIPQLHKGINSHFGSIKNAMGGVENLVNTEHRAKRRTFWILTLVAFSMILTLAWMFWTSIVVPFRTLIKGSELIANGHHKHQILLGTNDELGLMAETINQITNGFNEAVANATNARIRAEQEVRERTREVIQNEQLASVGFLAAGVAHEINNPLGAIAWSAEALEETLEELTDDERDRIGDSLLDELRTNLGLIQSEAFRCKGITERLLSFARLSNTSREVEDLCDLVQRVISMVAKVGKYRCKTIEVHASRKIRAYCNAQEIQQVVLNLVSNALESVDTDGRVDVYVRDEYDRFHSQYHAVVSVEDDGCGMTQDVMDHLFEPFFTRRRDNSGTGLGLSISARIVSLHHGSLTAHSDGEGCGSKMVLRLPIEAPKEIPAPASNTLAIAPPSESDSETTREDVEKVARM</sequence>
<dbReference type="Gene3D" id="6.10.340.10">
    <property type="match status" value="1"/>
</dbReference>
<dbReference type="RefSeq" id="WP_163981345.1">
    <property type="nucleotide sequence ID" value="NZ_JASZZN010000002.1"/>
</dbReference>
<comment type="subcellular location">
    <subcellularLocation>
        <location evidence="2">Membrane</location>
    </subcellularLocation>
</comment>
<dbReference type="InterPro" id="IPR003594">
    <property type="entry name" value="HATPase_dom"/>
</dbReference>
<gene>
    <name evidence="14" type="ORF">QTN89_03565</name>
</gene>
<evidence type="ECO:0000313" key="15">
    <source>
        <dbReference type="Proteomes" id="UP001239462"/>
    </source>
</evidence>
<keyword evidence="9" id="KW-0902">Two-component regulatory system</keyword>
<evidence type="ECO:0000256" key="5">
    <source>
        <dbReference type="ARBA" id="ARBA00022679"/>
    </source>
</evidence>
<dbReference type="InterPro" id="IPR036890">
    <property type="entry name" value="HATPase_C_sf"/>
</dbReference>
<evidence type="ECO:0000259" key="13">
    <source>
        <dbReference type="PROSITE" id="PS50885"/>
    </source>
</evidence>
<dbReference type="SUPFAM" id="SSF55874">
    <property type="entry name" value="ATPase domain of HSP90 chaperone/DNA topoisomerase II/histidine kinase"/>
    <property type="match status" value="1"/>
</dbReference>
<dbReference type="PROSITE" id="PS50885">
    <property type="entry name" value="HAMP"/>
    <property type="match status" value="1"/>
</dbReference>
<evidence type="ECO:0000313" key="14">
    <source>
        <dbReference type="EMBL" id="MDM4014496.1"/>
    </source>
</evidence>
<dbReference type="InterPro" id="IPR036097">
    <property type="entry name" value="HisK_dim/P_sf"/>
</dbReference>
<feature type="region of interest" description="Disordered" evidence="10">
    <location>
        <begin position="548"/>
        <end position="578"/>
    </location>
</feature>
<name>A0ABT7PDE5_9BACT</name>
<evidence type="ECO:0000256" key="10">
    <source>
        <dbReference type="SAM" id="MobiDB-lite"/>
    </source>
</evidence>
<feature type="transmembrane region" description="Helical" evidence="11">
    <location>
        <begin position="208"/>
        <end position="232"/>
    </location>
</feature>
<dbReference type="PANTHER" id="PTHR43065:SF46">
    <property type="entry name" value="C4-DICARBOXYLATE TRANSPORT SENSOR PROTEIN DCTB"/>
    <property type="match status" value="1"/>
</dbReference>
<keyword evidence="6" id="KW-0547">Nucleotide-binding</keyword>
<keyword evidence="11" id="KW-1133">Transmembrane helix</keyword>
<evidence type="ECO:0000256" key="1">
    <source>
        <dbReference type="ARBA" id="ARBA00000085"/>
    </source>
</evidence>
<dbReference type="EC" id="2.7.13.3" evidence="3"/>
<keyword evidence="8" id="KW-0067">ATP-binding</keyword>
<dbReference type="CDD" id="cd00082">
    <property type="entry name" value="HisKA"/>
    <property type="match status" value="1"/>
</dbReference>
<reference evidence="14 15" key="1">
    <citation type="submission" date="2023-06" db="EMBL/GenBank/DDBJ databases">
        <title>Roseiconus lacunae JC819 isolated from Gulf of Mannar region, Tamil Nadu.</title>
        <authorList>
            <person name="Pk S."/>
            <person name="Ch S."/>
            <person name="Ch V.R."/>
        </authorList>
    </citation>
    <scope>NUCLEOTIDE SEQUENCE [LARGE SCALE GENOMIC DNA]</scope>
    <source>
        <strain evidence="14 15">JC819</strain>
    </source>
</reference>
<dbReference type="PANTHER" id="PTHR43065">
    <property type="entry name" value="SENSOR HISTIDINE KINASE"/>
    <property type="match status" value="1"/>
</dbReference>
<evidence type="ECO:0000256" key="7">
    <source>
        <dbReference type="ARBA" id="ARBA00022777"/>
    </source>
</evidence>
<evidence type="ECO:0000256" key="4">
    <source>
        <dbReference type="ARBA" id="ARBA00022553"/>
    </source>
</evidence>
<evidence type="ECO:0000259" key="12">
    <source>
        <dbReference type="PROSITE" id="PS50109"/>
    </source>
</evidence>
<dbReference type="InterPro" id="IPR003661">
    <property type="entry name" value="HisK_dim/P_dom"/>
</dbReference>
<evidence type="ECO:0000256" key="6">
    <source>
        <dbReference type="ARBA" id="ARBA00022741"/>
    </source>
</evidence>
<dbReference type="Gene3D" id="3.30.565.10">
    <property type="entry name" value="Histidine kinase-like ATPase, C-terminal domain"/>
    <property type="match status" value="1"/>
</dbReference>
<feature type="compositionally biased region" description="Basic and acidic residues" evidence="10">
    <location>
        <begin position="566"/>
        <end position="578"/>
    </location>
</feature>
<evidence type="ECO:0000256" key="8">
    <source>
        <dbReference type="ARBA" id="ARBA00022840"/>
    </source>
</evidence>
<comment type="caution">
    <text evidence="14">The sequence shown here is derived from an EMBL/GenBank/DDBJ whole genome shotgun (WGS) entry which is preliminary data.</text>
</comment>
<keyword evidence="7 14" id="KW-0418">Kinase</keyword>
<comment type="catalytic activity">
    <reaction evidence="1">
        <text>ATP + protein L-histidine = ADP + protein N-phospho-L-histidine.</text>
        <dbReference type="EC" id="2.7.13.3"/>
    </reaction>
</comment>
<dbReference type="Pfam" id="PF00672">
    <property type="entry name" value="HAMP"/>
    <property type="match status" value="1"/>
</dbReference>
<dbReference type="Pfam" id="PF02518">
    <property type="entry name" value="HATPase_c"/>
    <property type="match status" value="1"/>
</dbReference>
<organism evidence="14 15">
    <name type="scientific">Roseiconus lacunae</name>
    <dbReference type="NCBI Taxonomy" id="2605694"/>
    <lineage>
        <taxon>Bacteria</taxon>
        <taxon>Pseudomonadati</taxon>
        <taxon>Planctomycetota</taxon>
        <taxon>Planctomycetia</taxon>
        <taxon>Pirellulales</taxon>
        <taxon>Pirellulaceae</taxon>
        <taxon>Roseiconus</taxon>
    </lineage>
</organism>
<dbReference type="SMART" id="SM00387">
    <property type="entry name" value="HATPase_c"/>
    <property type="match status" value="1"/>
</dbReference>
<keyword evidence="11" id="KW-0472">Membrane</keyword>
<dbReference type="GO" id="GO:0016301">
    <property type="term" value="F:kinase activity"/>
    <property type="evidence" value="ECO:0007669"/>
    <property type="project" value="UniProtKB-KW"/>
</dbReference>
<dbReference type="SUPFAM" id="SSF158472">
    <property type="entry name" value="HAMP domain-like"/>
    <property type="match status" value="1"/>
</dbReference>
<evidence type="ECO:0000256" key="11">
    <source>
        <dbReference type="SAM" id="Phobius"/>
    </source>
</evidence>
<keyword evidence="4" id="KW-0597">Phosphoprotein</keyword>
<dbReference type="Gene3D" id="1.10.287.130">
    <property type="match status" value="1"/>
</dbReference>
<keyword evidence="11" id="KW-0812">Transmembrane</keyword>
<dbReference type="SMART" id="SM00388">
    <property type="entry name" value="HisKA"/>
    <property type="match status" value="1"/>
</dbReference>
<dbReference type="InterPro" id="IPR004358">
    <property type="entry name" value="Sig_transdc_His_kin-like_C"/>
</dbReference>
<accession>A0ABT7PDE5</accession>
<feature type="domain" description="HAMP" evidence="13">
    <location>
        <begin position="228"/>
        <end position="280"/>
    </location>
</feature>
<keyword evidence="15" id="KW-1185">Reference proteome</keyword>
<dbReference type="InterPro" id="IPR005467">
    <property type="entry name" value="His_kinase_dom"/>
</dbReference>
<keyword evidence="5" id="KW-0808">Transferase</keyword>
<dbReference type="Pfam" id="PF00512">
    <property type="entry name" value="HisKA"/>
    <property type="match status" value="1"/>
</dbReference>
<evidence type="ECO:0000256" key="3">
    <source>
        <dbReference type="ARBA" id="ARBA00012438"/>
    </source>
</evidence>
<feature type="domain" description="Histidine kinase" evidence="12">
    <location>
        <begin position="315"/>
        <end position="543"/>
    </location>
</feature>
<evidence type="ECO:0000256" key="9">
    <source>
        <dbReference type="ARBA" id="ARBA00023012"/>
    </source>
</evidence>
<dbReference type="SUPFAM" id="SSF47384">
    <property type="entry name" value="Homodimeric domain of signal transducing histidine kinase"/>
    <property type="match status" value="1"/>
</dbReference>